<dbReference type="NCBIfam" id="TIGR01750">
    <property type="entry name" value="fabZ"/>
    <property type="match status" value="1"/>
</dbReference>
<keyword evidence="8" id="KW-0443">Lipid metabolism</keyword>
<dbReference type="OrthoDB" id="9772788at2"/>
<evidence type="ECO:0000256" key="1">
    <source>
        <dbReference type="ARBA" id="ARBA00004496"/>
    </source>
</evidence>
<proteinExistence type="inferred from homology"/>
<dbReference type="Gene3D" id="3.10.129.10">
    <property type="entry name" value="Hotdog Thioesterase"/>
    <property type="match status" value="1"/>
</dbReference>
<dbReference type="SUPFAM" id="SSF54637">
    <property type="entry name" value="Thioesterase/thiol ester dehydrase-isomerase"/>
    <property type="match status" value="1"/>
</dbReference>
<evidence type="ECO:0000256" key="3">
    <source>
        <dbReference type="ARBA" id="ARBA00013167"/>
    </source>
</evidence>
<organism evidence="13 14">
    <name type="scientific">Orientia chuto str. Dubai</name>
    <dbReference type="NCBI Taxonomy" id="1359168"/>
    <lineage>
        <taxon>Bacteria</taxon>
        <taxon>Pseudomonadati</taxon>
        <taxon>Pseudomonadota</taxon>
        <taxon>Alphaproteobacteria</taxon>
        <taxon>Rickettsiales</taxon>
        <taxon>Rickettsiaceae</taxon>
        <taxon>Rickettsieae</taxon>
        <taxon>Orientia</taxon>
    </lineage>
</organism>
<dbReference type="AlphaFoldDB" id="A0A0F3MMH3"/>
<dbReference type="Pfam" id="PF07977">
    <property type="entry name" value="FabA"/>
    <property type="match status" value="1"/>
</dbReference>
<protein>
    <recommendedName>
        <fullName evidence="4">3-hydroxyacyl-[acyl-carrier-protein] dehydratase FabZ</fullName>
        <ecNumber evidence="3">4.2.1.59</ecNumber>
    </recommendedName>
    <alternativeName>
        <fullName evidence="11">(3R)-hydroxymyristoyl-[acyl-carrier-protein] dehydratase</fullName>
    </alternativeName>
    <alternativeName>
        <fullName evidence="12">Beta-hydroxyacyl-ACP dehydratase</fullName>
    </alternativeName>
</protein>
<keyword evidence="9 13" id="KW-0456">Lyase</keyword>
<evidence type="ECO:0000256" key="6">
    <source>
        <dbReference type="ARBA" id="ARBA00022516"/>
    </source>
</evidence>
<dbReference type="InterPro" id="IPR010084">
    <property type="entry name" value="FabZ"/>
</dbReference>
<dbReference type="NCBIfam" id="NF000582">
    <property type="entry name" value="PRK00006.1"/>
    <property type="match status" value="1"/>
</dbReference>
<dbReference type="FunFam" id="3.10.129.10:FF:000001">
    <property type="entry name" value="3-hydroxyacyl-[acyl-carrier-protein] dehydratase FabZ"/>
    <property type="match status" value="1"/>
</dbReference>
<gene>
    <name evidence="13" type="primary">fabZ</name>
    <name evidence="13" type="ORF">OCHUTO_0705</name>
</gene>
<dbReference type="STRING" id="1359168.OCHUTO_0705"/>
<comment type="similarity">
    <text evidence="2">Belongs to the thioester dehydratase family. FabZ subfamily.</text>
</comment>
<dbReference type="EC" id="4.2.1.59" evidence="3"/>
<evidence type="ECO:0000256" key="10">
    <source>
        <dbReference type="ARBA" id="ARBA00025049"/>
    </source>
</evidence>
<dbReference type="GO" id="GO:0016020">
    <property type="term" value="C:membrane"/>
    <property type="evidence" value="ECO:0007669"/>
    <property type="project" value="GOC"/>
</dbReference>
<keyword evidence="6" id="KW-0444">Lipid biosynthesis</keyword>
<evidence type="ECO:0000256" key="7">
    <source>
        <dbReference type="ARBA" id="ARBA00022556"/>
    </source>
</evidence>
<comment type="function">
    <text evidence="10">Involved in unsaturated fatty acids biosynthesis. Catalyzes the dehydration of short chain beta-hydroxyacyl-ACPs and long chain saturated and unsaturated beta-hydroxyacyl-ACPs.</text>
</comment>
<evidence type="ECO:0000256" key="2">
    <source>
        <dbReference type="ARBA" id="ARBA00009174"/>
    </source>
</evidence>
<comment type="caution">
    <text evidence="13">The sequence shown here is derived from an EMBL/GenBank/DDBJ whole genome shotgun (WGS) entry which is preliminary data.</text>
</comment>
<dbReference type="GO" id="GO:0009245">
    <property type="term" value="P:lipid A biosynthetic process"/>
    <property type="evidence" value="ECO:0007669"/>
    <property type="project" value="UniProtKB-KW"/>
</dbReference>
<sequence length="159" mass="17955">MFQQKQPIGNKLVLNIQDIIKIIPHKYPFLMIDKIVEIIPKENIIGIKNVTVNEPQFMGHFPHNPVMPGVLIIESMAQLSAILIAKTIPYDTSSKICYLMNVENVKFRQIITCGDVMVITSKIIQSYNKRIWKFNAKVSISGTNILAAEGTFTIAIKDL</sequence>
<evidence type="ECO:0000256" key="9">
    <source>
        <dbReference type="ARBA" id="ARBA00023239"/>
    </source>
</evidence>
<dbReference type="Proteomes" id="UP000033616">
    <property type="component" value="Unassembled WGS sequence"/>
</dbReference>
<dbReference type="GO" id="GO:0006633">
    <property type="term" value="P:fatty acid biosynthetic process"/>
    <property type="evidence" value="ECO:0007669"/>
    <property type="project" value="InterPro"/>
</dbReference>
<dbReference type="GO" id="GO:0019171">
    <property type="term" value="F:(3R)-hydroxyacyl-[acyl-carrier-protein] dehydratase activity"/>
    <property type="evidence" value="ECO:0007669"/>
    <property type="project" value="UniProtKB-EC"/>
</dbReference>
<keyword evidence="14" id="KW-1185">Reference proteome</keyword>
<reference evidence="13 14" key="1">
    <citation type="submission" date="2015-02" db="EMBL/GenBank/DDBJ databases">
        <title>Genome Sequencing of Rickettsiales.</title>
        <authorList>
            <person name="Daugherty S.C."/>
            <person name="Su Q."/>
            <person name="Abolude K."/>
            <person name="Beier-Sexton M."/>
            <person name="Carlyon J.A."/>
            <person name="Carter R."/>
            <person name="Day N.P."/>
            <person name="Dumler S.J."/>
            <person name="Dyachenko V."/>
            <person name="Godinez A."/>
            <person name="Kurtti T.J."/>
            <person name="Lichay M."/>
            <person name="Mullins K.E."/>
            <person name="Ott S."/>
            <person name="Pappas-Brown V."/>
            <person name="Paris D.H."/>
            <person name="Patel P."/>
            <person name="Richards A.L."/>
            <person name="Sadzewicz L."/>
            <person name="Sears K."/>
            <person name="Seidman D."/>
            <person name="Sengamalay N."/>
            <person name="Stenos J."/>
            <person name="Tallon L.J."/>
            <person name="Vincent G."/>
            <person name="Fraser C.M."/>
            <person name="Munderloh U."/>
            <person name="Dunning-Hotopp J.C."/>
        </authorList>
    </citation>
    <scope>NUCLEOTIDE SEQUENCE [LARGE SCALE GENOMIC DNA]</scope>
    <source>
        <strain evidence="13 14">Fuller</strain>
    </source>
</reference>
<dbReference type="PANTHER" id="PTHR30272:SF1">
    <property type="entry name" value="3-HYDROXYACYL-[ACYL-CARRIER-PROTEIN] DEHYDRATASE"/>
    <property type="match status" value="1"/>
</dbReference>
<dbReference type="RefSeq" id="WP_045797356.1">
    <property type="nucleotide sequence ID" value="NZ_LANP01000017.1"/>
</dbReference>
<dbReference type="EMBL" id="LANP01000017">
    <property type="protein sequence ID" value="KJV55789.1"/>
    <property type="molecule type" value="Genomic_DNA"/>
</dbReference>
<evidence type="ECO:0000256" key="8">
    <source>
        <dbReference type="ARBA" id="ARBA00023098"/>
    </source>
</evidence>
<name>A0A0F3MMH3_9RICK</name>
<dbReference type="GO" id="GO:0005737">
    <property type="term" value="C:cytoplasm"/>
    <property type="evidence" value="ECO:0007669"/>
    <property type="project" value="UniProtKB-SubCell"/>
</dbReference>
<evidence type="ECO:0000313" key="13">
    <source>
        <dbReference type="EMBL" id="KJV55789.1"/>
    </source>
</evidence>
<evidence type="ECO:0000256" key="12">
    <source>
        <dbReference type="ARBA" id="ARBA00032213"/>
    </source>
</evidence>
<evidence type="ECO:0000256" key="5">
    <source>
        <dbReference type="ARBA" id="ARBA00022490"/>
    </source>
</evidence>
<dbReference type="CDD" id="cd01288">
    <property type="entry name" value="FabZ"/>
    <property type="match status" value="1"/>
</dbReference>
<dbReference type="PATRIC" id="fig|1359168.3.peg.322"/>
<dbReference type="InterPro" id="IPR013114">
    <property type="entry name" value="FabA_FabZ"/>
</dbReference>
<dbReference type="PANTHER" id="PTHR30272">
    <property type="entry name" value="3-HYDROXYACYL-[ACYL-CARRIER-PROTEIN] DEHYDRATASE"/>
    <property type="match status" value="1"/>
</dbReference>
<keyword evidence="7" id="KW-0441">Lipid A biosynthesis</keyword>
<evidence type="ECO:0000313" key="14">
    <source>
        <dbReference type="Proteomes" id="UP000033616"/>
    </source>
</evidence>
<dbReference type="InterPro" id="IPR029069">
    <property type="entry name" value="HotDog_dom_sf"/>
</dbReference>
<evidence type="ECO:0000256" key="11">
    <source>
        <dbReference type="ARBA" id="ARBA00029890"/>
    </source>
</evidence>
<accession>A0A0F3MMH3</accession>
<evidence type="ECO:0000256" key="4">
    <source>
        <dbReference type="ARBA" id="ARBA00017176"/>
    </source>
</evidence>
<comment type="subcellular location">
    <subcellularLocation>
        <location evidence="1">Cytoplasm</location>
    </subcellularLocation>
</comment>
<keyword evidence="5" id="KW-0963">Cytoplasm</keyword>